<proteinExistence type="predicted"/>
<reference evidence="2" key="1">
    <citation type="submission" date="2023-10" db="EMBL/GenBank/DDBJ databases">
        <authorList>
            <person name="Hackl T."/>
        </authorList>
    </citation>
    <scope>NUCLEOTIDE SEQUENCE</scope>
</reference>
<dbReference type="Proteomes" id="UP001295740">
    <property type="component" value="Unassembled WGS sequence"/>
</dbReference>
<evidence type="ECO:0000256" key="1">
    <source>
        <dbReference type="SAM" id="MobiDB-lite"/>
    </source>
</evidence>
<feature type="compositionally biased region" description="Acidic residues" evidence="1">
    <location>
        <begin position="463"/>
        <end position="476"/>
    </location>
</feature>
<organism evidence="2 3">
    <name type="scientific">Anthostomella pinea</name>
    <dbReference type="NCBI Taxonomy" id="933095"/>
    <lineage>
        <taxon>Eukaryota</taxon>
        <taxon>Fungi</taxon>
        <taxon>Dikarya</taxon>
        <taxon>Ascomycota</taxon>
        <taxon>Pezizomycotina</taxon>
        <taxon>Sordariomycetes</taxon>
        <taxon>Xylariomycetidae</taxon>
        <taxon>Xylariales</taxon>
        <taxon>Xylariaceae</taxon>
        <taxon>Anthostomella</taxon>
    </lineage>
</organism>
<sequence>MVDAKEEFAALLEHGKKSRRHCECPTEGLFARELRLSSMFSYREEGIVSHDLATRAKLKKKFEKPDKVYGLRQVGTLLKLLRAKVGDDESCTLEERLNPTLFPHDLKPQVFPFLLLEAKSQDHASFERIDNQTGLMIHKCLAIQQRLRDATSSVSQWIAGPLCWYISSIGASWRIAAGYAVESSRIDFEVANLWVGRIDESNGALQLLLIADYICDWARNVHREAMIRSLHKLATASSLNDVASLQSFDRLTVDSYHDKRDTHHSQPLGALGEDASQLKMLRKLEKMNSWESIESEVPLEDPFRRFDSHFGAVRNAERIHTRFMGLYITRTNLPLLCNCTDSDRESKAIMNDISKHLETEEPLIMDQSSLVDLEKAWTGHNRTIHEDEYTFHEDSEEEFHVLLTFSSRKRSFRYYYVTQKIGLADGQTITWNTTHDIEKRGAAQEGAGIIAYMGEKLLYDQDTSSEELSDAEDEDYEPTRGQDSDGDSSEYSVLYGTTEFSEDERGEDEGWEDEEDED</sequence>
<evidence type="ECO:0000313" key="3">
    <source>
        <dbReference type="Proteomes" id="UP001295740"/>
    </source>
</evidence>
<gene>
    <name evidence="2" type="ORF">KHLLAP_LOCUS9643</name>
</gene>
<name>A0AAI8VJX5_9PEZI</name>
<feature type="region of interest" description="Disordered" evidence="1">
    <location>
        <begin position="462"/>
        <end position="518"/>
    </location>
</feature>
<evidence type="ECO:0000313" key="2">
    <source>
        <dbReference type="EMBL" id="CAJ2509175.1"/>
    </source>
</evidence>
<dbReference type="EMBL" id="CAUWAG010000012">
    <property type="protein sequence ID" value="CAJ2509175.1"/>
    <property type="molecule type" value="Genomic_DNA"/>
</dbReference>
<dbReference type="AlphaFoldDB" id="A0AAI8VJX5"/>
<accession>A0AAI8VJX5</accession>
<feature type="compositionally biased region" description="Acidic residues" evidence="1">
    <location>
        <begin position="500"/>
        <end position="518"/>
    </location>
</feature>
<comment type="caution">
    <text evidence="2">The sequence shown here is derived from an EMBL/GenBank/DDBJ whole genome shotgun (WGS) entry which is preliminary data.</text>
</comment>
<protein>
    <submittedName>
        <fullName evidence="2">Uu.00g142010.m01.CDS01</fullName>
    </submittedName>
</protein>
<keyword evidence="3" id="KW-1185">Reference proteome</keyword>